<feature type="domain" description="Thiamine phosphate synthase/TenI" evidence="1">
    <location>
        <begin position="84"/>
        <end position="149"/>
    </location>
</feature>
<dbReference type="OrthoDB" id="8446047at2"/>
<comment type="caution">
    <text evidence="2">The sequence shown here is derived from an EMBL/GenBank/DDBJ whole genome shotgun (WGS) entry which is preliminary data.</text>
</comment>
<sequence>MSDARNDGRLESAISRLPPGSALVFRHYHLPPAARRARFARLRRLCARRGVIVITAGEARGLRADGRYAAPNDLGRAPGLRLATAHSLAEIGAAVRARASAILLSPVYPTRSHPGAAVLGSLRFLSLARRSPLPVIALGGMTRRRAARLPVWGWAAIDGLA</sequence>
<evidence type="ECO:0000259" key="1">
    <source>
        <dbReference type="Pfam" id="PF02581"/>
    </source>
</evidence>
<dbReference type="Pfam" id="PF02581">
    <property type="entry name" value="TMP-TENI"/>
    <property type="match status" value="1"/>
</dbReference>
<protein>
    <submittedName>
        <fullName evidence="2">Thiamine monophosphate synthase</fullName>
    </submittedName>
</protein>
<dbReference type="SUPFAM" id="SSF51391">
    <property type="entry name" value="Thiamin phosphate synthase"/>
    <property type="match status" value="1"/>
</dbReference>
<organism evidence="2 3">
    <name type="scientific">Novosphingobium fuchskuhlense</name>
    <dbReference type="NCBI Taxonomy" id="1117702"/>
    <lineage>
        <taxon>Bacteria</taxon>
        <taxon>Pseudomonadati</taxon>
        <taxon>Pseudomonadota</taxon>
        <taxon>Alphaproteobacteria</taxon>
        <taxon>Sphingomonadales</taxon>
        <taxon>Sphingomonadaceae</taxon>
        <taxon>Novosphingobium</taxon>
    </lineage>
</organism>
<dbReference type="InterPro" id="IPR013785">
    <property type="entry name" value="Aldolase_TIM"/>
</dbReference>
<dbReference type="EMBL" id="LLZS01000001">
    <property type="protein sequence ID" value="KUR73807.1"/>
    <property type="molecule type" value="Genomic_DNA"/>
</dbReference>
<dbReference type="Gene3D" id="3.20.20.70">
    <property type="entry name" value="Aldolase class I"/>
    <property type="match status" value="1"/>
</dbReference>
<dbReference type="Proteomes" id="UP000058012">
    <property type="component" value="Unassembled WGS sequence"/>
</dbReference>
<dbReference type="GO" id="GO:0009228">
    <property type="term" value="P:thiamine biosynthetic process"/>
    <property type="evidence" value="ECO:0007669"/>
    <property type="project" value="UniProtKB-KW"/>
</dbReference>
<dbReference type="InterPro" id="IPR022998">
    <property type="entry name" value="ThiamineP_synth_TenI"/>
</dbReference>
<keyword evidence="3" id="KW-1185">Reference proteome</keyword>
<proteinExistence type="predicted"/>
<gene>
    <name evidence="2" type="ORF">AQZ52_01965</name>
</gene>
<reference evidence="2 3" key="1">
    <citation type="submission" date="2015-10" db="EMBL/GenBank/DDBJ databases">
        <title>Draft genome sequence of Novosphingobium fuchskuhlense DSM 25065 isolated from a surface water sample of the southwest basin of Lake Grosse Fuchskuhle.</title>
        <authorList>
            <person name="Ruckert C."/>
            <person name="Winkler A."/>
            <person name="Glaeser J."/>
            <person name="Grossart H.-P."/>
            <person name="Kalinowski J."/>
            <person name="Glaeser S."/>
        </authorList>
    </citation>
    <scope>NUCLEOTIDE SEQUENCE [LARGE SCALE GENOMIC DNA]</scope>
    <source>
        <strain evidence="2 3">FNE08-7</strain>
    </source>
</reference>
<dbReference type="AlphaFoldDB" id="A0A124JWY2"/>
<name>A0A124JWY2_9SPHN</name>
<evidence type="ECO:0000313" key="2">
    <source>
        <dbReference type="EMBL" id="KUR73807.1"/>
    </source>
</evidence>
<accession>A0A124JWY2</accession>
<dbReference type="STRING" id="1117702.AQZ52_01965"/>
<evidence type="ECO:0000313" key="3">
    <source>
        <dbReference type="Proteomes" id="UP000058012"/>
    </source>
</evidence>
<dbReference type="InterPro" id="IPR036206">
    <property type="entry name" value="ThiamineP_synth_sf"/>
</dbReference>